<dbReference type="PANTHER" id="PTHR38011">
    <property type="entry name" value="DIHYDROFOLATE REDUCTASE FAMILY PROTEIN (AFU_ORTHOLOGUE AFUA_8G06820)"/>
    <property type="match status" value="1"/>
</dbReference>
<dbReference type="InterPro" id="IPR002734">
    <property type="entry name" value="RibDG_C"/>
</dbReference>
<evidence type="ECO:0000313" key="3">
    <source>
        <dbReference type="Proteomes" id="UP000612956"/>
    </source>
</evidence>
<gene>
    <name evidence="2" type="ORF">GCM10011591_40440</name>
</gene>
<dbReference type="Proteomes" id="UP000612956">
    <property type="component" value="Unassembled WGS sequence"/>
</dbReference>
<dbReference type="GO" id="GO:0009231">
    <property type="term" value="P:riboflavin biosynthetic process"/>
    <property type="evidence" value="ECO:0007669"/>
    <property type="project" value="InterPro"/>
</dbReference>
<dbReference type="AlphaFoldDB" id="A0A917QRT2"/>
<sequence length="203" mass="21908">MELSLTEFLTIDGVYQAPGGPDEDLTDGFTHGGWSATYGDDEFGEYIDAIYAKTDGFLLGRRTYDIFAGYWPKVTDPDNPVATKLNTLPKYVATETLTESDWAGTTFLNGDVVEEVKKLKAQPGGELQMHGSGDLAHTLLAAGVVDILHLAIFPVVVGTGKKLFTDTAMPTKFQLAESRTTSSGIILTTYRADGAPIYGTIED</sequence>
<dbReference type="InterPro" id="IPR024072">
    <property type="entry name" value="DHFR-like_dom_sf"/>
</dbReference>
<name>A0A917QRT2_9NOCA</name>
<accession>A0A917QRT2</accession>
<feature type="domain" description="Bacterial bifunctional deaminase-reductase C-terminal" evidence="1">
    <location>
        <begin position="5"/>
        <end position="187"/>
    </location>
</feature>
<dbReference type="RefSeq" id="WP_229684132.1">
    <property type="nucleotide sequence ID" value="NZ_BMMW01000004.1"/>
</dbReference>
<dbReference type="GO" id="GO:0008703">
    <property type="term" value="F:5-amino-6-(5-phosphoribosylamino)uracil reductase activity"/>
    <property type="evidence" value="ECO:0007669"/>
    <property type="project" value="InterPro"/>
</dbReference>
<dbReference type="EMBL" id="BMMW01000004">
    <property type="protein sequence ID" value="GGK64042.1"/>
    <property type="molecule type" value="Genomic_DNA"/>
</dbReference>
<evidence type="ECO:0000259" key="1">
    <source>
        <dbReference type="Pfam" id="PF01872"/>
    </source>
</evidence>
<proteinExistence type="predicted"/>
<dbReference type="Gene3D" id="3.40.430.10">
    <property type="entry name" value="Dihydrofolate Reductase, subunit A"/>
    <property type="match status" value="1"/>
</dbReference>
<comment type="caution">
    <text evidence="2">The sequence shown here is derived from an EMBL/GenBank/DDBJ whole genome shotgun (WGS) entry which is preliminary data.</text>
</comment>
<dbReference type="InterPro" id="IPR050765">
    <property type="entry name" value="Riboflavin_Biosynth_HTPR"/>
</dbReference>
<dbReference type="PANTHER" id="PTHR38011:SF2">
    <property type="entry name" value="BIFUNCTIONAL DEAMINASE-REDUCTASE DOMAIN PROTEIN"/>
    <property type="match status" value="1"/>
</dbReference>
<dbReference type="SUPFAM" id="SSF53597">
    <property type="entry name" value="Dihydrofolate reductase-like"/>
    <property type="match status" value="1"/>
</dbReference>
<organism evidence="2 3">
    <name type="scientific">Nocardia camponoti</name>
    <dbReference type="NCBI Taxonomy" id="1616106"/>
    <lineage>
        <taxon>Bacteria</taxon>
        <taxon>Bacillati</taxon>
        <taxon>Actinomycetota</taxon>
        <taxon>Actinomycetes</taxon>
        <taxon>Mycobacteriales</taxon>
        <taxon>Nocardiaceae</taxon>
        <taxon>Nocardia</taxon>
    </lineage>
</organism>
<reference evidence="2" key="1">
    <citation type="journal article" date="2014" name="Int. J. Syst. Evol. Microbiol.">
        <title>Complete genome sequence of Corynebacterium casei LMG S-19264T (=DSM 44701T), isolated from a smear-ripened cheese.</title>
        <authorList>
            <consortium name="US DOE Joint Genome Institute (JGI-PGF)"/>
            <person name="Walter F."/>
            <person name="Albersmeier A."/>
            <person name="Kalinowski J."/>
            <person name="Ruckert C."/>
        </authorList>
    </citation>
    <scope>NUCLEOTIDE SEQUENCE</scope>
    <source>
        <strain evidence="2">CGMCC 4.7278</strain>
    </source>
</reference>
<dbReference type="Pfam" id="PF01872">
    <property type="entry name" value="RibD_C"/>
    <property type="match status" value="1"/>
</dbReference>
<evidence type="ECO:0000313" key="2">
    <source>
        <dbReference type="EMBL" id="GGK64042.1"/>
    </source>
</evidence>
<protein>
    <submittedName>
        <fullName evidence="2">Deaminase reductase</fullName>
    </submittedName>
</protein>
<reference evidence="2" key="2">
    <citation type="submission" date="2020-09" db="EMBL/GenBank/DDBJ databases">
        <authorList>
            <person name="Sun Q."/>
            <person name="Zhou Y."/>
        </authorList>
    </citation>
    <scope>NUCLEOTIDE SEQUENCE</scope>
    <source>
        <strain evidence="2">CGMCC 4.7278</strain>
    </source>
</reference>
<keyword evidence="3" id="KW-1185">Reference proteome</keyword>